<organism evidence="3 4">
    <name type="scientific">Paragonimus westermani</name>
    <dbReference type="NCBI Taxonomy" id="34504"/>
    <lineage>
        <taxon>Eukaryota</taxon>
        <taxon>Metazoa</taxon>
        <taxon>Spiralia</taxon>
        <taxon>Lophotrochozoa</taxon>
        <taxon>Platyhelminthes</taxon>
        <taxon>Trematoda</taxon>
        <taxon>Digenea</taxon>
        <taxon>Plagiorchiida</taxon>
        <taxon>Troglotremata</taxon>
        <taxon>Troglotrematidae</taxon>
        <taxon>Paragonimus</taxon>
    </lineage>
</organism>
<feature type="compositionally biased region" description="Basic and acidic residues" evidence="1">
    <location>
        <begin position="667"/>
        <end position="682"/>
    </location>
</feature>
<evidence type="ECO:0000313" key="4">
    <source>
        <dbReference type="Proteomes" id="UP000699462"/>
    </source>
</evidence>
<name>A0A8T0DJ40_9TREM</name>
<proteinExistence type="predicted"/>
<gene>
    <name evidence="3" type="ORF">P879_06252</name>
</gene>
<dbReference type="GO" id="GO:0045505">
    <property type="term" value="F:dynein intermediate chain binding"/>
    <property type="evidence" value="ECO:0007669"/>
    <property type="project" value="InterPro"/>
</dbReference>
<accession>A0A8T0DJ40</accession>
<evidence type="ECO:0000259" key="2">
    <source>
        <dbReference type="Pfam" id="PF12777"/>
    </source>
</evidence>
<dbReference type="OrthoDB" id="6286585at2759"/>
<dbReference type="InterPro" id="IPR026983">
    <property type="entry name" value="DHC"/>
</dbReference>
<dbReference type="Gene3D" id="3.40.50.300">
    <property type="entry name" value="P-loop containing nucleotide triphosphate hydrolases"/>
    <property type="match status" value="1"/>
</dbReference>
<keyword evidence="4" id="KW-1185">Reference proteome</keyword>
<comment type="caution">
    <text evidence="3">The sequence shown here is derived from an EMBL/GenBank/DDBJ whole genome shotgun (WGS) entry which is preliminary data.</text>
</comment>
<evidence type="ECO:0000313" key="3">
    <source>
        <dbReference type="EMBL" id="KAF8567909.1"/>
    </source>
</evidence>
<dbReference type="InterPro" id="IPR027417">
    <property type="entry name" value="P-loop_NTPase"/>
</dbReference>
<dbReference type="InterPro" id="IPR024743">
    <property type="entry name" value="Dynein_HC_stalk"/>
</dbReference>
<dbReference type="PANTHER" id="PTHR10676">
    <property type="entry name" value="DYNEIN HEAVY CHAIN FAMILY PROTEIN"/>
    <property type="match status" value="1"/>
</dbReference>
<evidence type="ECO:0000256" key="1">
    <source>
        <dbReference type="SAM" id="MobiDB-lite"/>
    </source>
</evidence>
<dbReference type="EMBL" id="JTDF01003298">
    <property type="protein sequence ID" value="KAF8567909.1"/>
    <property type="molecule type" value="Genomic_DNA"/>
</dbReference>
<reference evidence="3 4" key="1">
    <citation type="submission" date="2019-07" db="EMBL/GenBank/DDBJ databases">
        <title>Annotation for the trematode Paragonimus westermani.</title>
        <authorList>
            <person name="Choi Y.-J."/>
        </authorList>
    </citation>
    <scope>NUCLEOTIDE SEQUENCE [LARGE SCALE GENOMIC DNA]</scope>
    <source>
        <strain evidence="3">180907_Pwestermani</strain>
    </source>
</reference>
<dbReference type="GO" id="GO:0051959">
    <property type="term" value="F:dynein light intermediate chain binding"/>
    <property type="evidence" value="ECO:0007669"/>
    <property type="project" value="InterPro"/>
</dbReference>
<dbReference type="GO" id="GO:0097729">
    <property type="term" value="C:9+2 motile cilium"/>
    <property type="evidence" value="ECO:0007669"/>
    <property type="project" value="TreeGrafter"/>
</dbReference>
<protein>
    <recommendedName>
        <fullName evidence="2">Dynein heavy chain coiled coil stalk domain-containing protein</fullName>
    </recommendedName>
</protein>
<feature type="region of interest" description="Disordered" evidence="1">
    <location>
        <begin position="654"/>
        <end position="682"/>
    </location>
</feature>
<dbReference type="Gene3D" id="1.20.920.20">
    <property type="match status" value="1"/>
</dbReference>
<dbReference type="GO" id="GO:0008569">
    <property type="term" value="F:minus-end-directed microtubule motor activity"/>
    <property type="evidence" value="ECO:0007669"/>
    <property type="project" value="TreeGrafter"/>
</dbReference>
<dbReference type="Proteomes" id="UP000699462">
    <property type="component" value="Unassembled WGS sequence"/>
</dbReference>
<dbReference type="PANTHER" id="PTHR10676:SF359">
    <property type="entry name" value="DYNEIN HEAVY CHAIN DOMAIN-CONTAINING PROTEIN 1"/>
    <property type="match status" value="1"/>
</dbReference>
<sequence length="1555" mass="176874">MERILKDGLEATWQLILSWRSAVDLKKVDDTTHQPVYFQQWTSNVLALMSSLCERYLPRGVWELRQLGKTPENGSKSNTAQRISHCWPTWQRIEDRQEFHTALLKAFFVFSFIWGVGGHMAGDPRRRSNFESVAYTILEPFLRLGRTTLDSTRTPRFSAMKSSLALHYPSEVISGDSFELASWLQPNLRTTDEDTQPVLIGGLFNCVVDPQTARLAPFWRISHTCEDFWPEEFQPVVRDFDDNCTSSQKLIHPTLYHLTPHLIAGHLLAEAGRPLLIRGPQASGKSQLARAVCQHASNRRKINWPKLASRRLSAAQFGLRCKSVNEYPAWNRKVGAWVIEDIHLLSEDFERLNFHECVRKRFHYTLVDNNDRDKSATKVFDPLSKPPLMGTLFLPILTVLDDHSDETAQTTVLSTIPTSLFHRFAYISVTDPSLLVCDPAVFRDQHIFGFGPLSCLAQQIMGHGVSRMMGFLVQRLCWTMWSVHCHLMQDRSSDLVNNGVSWQFVSQWADVMGAHIAKLHPCGKFPVMNVRSKRRTLYSRWTGLLLVDPIRPKSSIPPDLVLPILDAFCYEAHRLLPLWLPKHSTTQWLNDHLYPSINRYVLQPTPTGSLVPIAYFLLGPSGSLFTKGLRPITHNGRSNSSSVCSVKSRSPSSAYYSARGRRTRSRSTYDRSRSSLTRRKERELETATNCSLETLSINSNDPVDCYSWAAEGRLNPHLATQPSHAACLPDYPIALLRERVTRSTSLHESCSSVRNNATRSSDCSEVGDDCFLKSSAYADLSESSRVLCWLTDALNQPQSQSLMILEEDDCGGLLFQHLSILIREAVARCQLPNPKWSDLYNRGALDVLIDSSPAQVTVFSWFTGSTGCFEPNKPTELLMKYLNLWSLEVSGHLCTDSGVLKRKRPQHIIVILSNRDTIAEDPSHFARWNFISRLTSVKPLRNVCPGEIYVNPIESLKSLLSHWVSSYCGPQMIEQLNSLLHFFANAYMKITSRLDSVLRPLWLSADGRLNLLRISMIMWFKLVNDRYGPQYQVQLAANAQQGHEHFESQLKMAANVRDEERILHEKQQVYWLDRAEFNLREANSVLEQSRLAVETAEQRLKKWERPLKTKLKSAKMEYLKAGELYQSALRNLYGLSIETLDEIRSYPAPPEPVRVCVYTVCMLFNEEESWTNAKSMMVPVTFVSKVLNFHQNALSGYHYAELKRRLALPEMDLEKLNTVSLAAFELCKWLRALCQCGDALDRLRQEMHQMSGSELHIAELEADLEEQRLAYQSAQVGLEMASRHLDRVRRVTEAHSKAIEEMDQRLTIGTALLQCLKNVEKDLTEDYRKGCLKLKYNHWTNALAAVAAVFLPLFPSDKSTINSKMLKFVRQISSVTKGDTAANSSSRKSEIEEVILQPSATELLQRTSFELLAWISAKKFPVSLWLTPSDRNVTHTVQTMFLLNTVLQTHNDLIPHQSSVGHVDFVPLLFDPDEIVIDMLLAFNESGALMDLSATHEDQLQEGRLDETSVRTDSILLTSYTSEEFRVKLKLAIETGKLSKSLEKTCSSVQITEFS</sequence>
<dbReference type="GO" id="GO:0036156">
    <property type="term" value="C:inner dynein arm"/>
    <property type="evidence" value="ECO:0007669"/>
    <property type="project" value="TreeGrafter"/>
</dbReference>
<dbReference type="GO" id="GO:0060294">
    <property type="term" value="P:cilium movement involved in cell motility"/>
    <property type="evidence" value="ECO:0007669"/>
    <property type="project" value="TreeGrafter"/>
</dbReference>
<feature type="domain" description="Dynein heavy chain coiled coil stalk" evidence="2">
    <location>
        <begin position="1093"/>
        <end position="1232"/>
    </location>
</feature>
<dbReference type="Pfam" id="PF12777">
    <property type="entry name" value="MT"/>
    <property type="match status" value="1"/>
</dbReference>